<evidence type="ECO:0000313" key="2">
    <source>
        <dbReference type="EMBL" id="QBC17195.1"/>
    </source>
</evidence>
<feature type="transmembrane region" description="Helical" evidence="1">
    <location>
        <begin position="18"/>
        <end position="37"/>
    </location>
</feature>
<dbReference type="AlphaFoldDB" id="A0A5B7LHR8"/>
<accession>A0A5B7LHR8</accession>
<name>A0A5B7LHR8_ACYPI</name>
<keyword evidence="1" id="KW-0472">Membrane</keyword>
<feature type="transmembrane region" description="Helical" evidence="1">
    <location>
        <begin position="43"/>
        <end position="72"/>
    </location>
</feature>
<protein>
    <submittedName>
        <fullName evidence="2">Histone deacetylase 4</fullName>
    </submittedName>
</protein>
<organism evidence="2">
    <name type="scientific">Acyrthosiphon pisum</name>
    <name type="common">Pea aphid</name>
    <dbReference type="NCBI Taxonomy" id="7029"/>
    <lineage>
        <taxon>Eukaryota</taxon>
        <taxon>Metazoa</taxon>
        <taxon>Ecdysozoa</taxon>
        <taxon>Arthropoda</taxon>
        <taxon>Hexapoda</taxon>
        <taxon>Insecta</taxon>
        <taxon>Pterygota</taxon>
        <taxon>Neoptera</taxon>
        <taxon>Paraneoptera</taxon>
        <taxon>Hemiptera</taxon>
        <taxon>Sternorrhyncha</taxon>
        <taxon>Aphidomorpha</taxon>
        <taxon>Aphidoidea</taxon>
        <taxon>Aphididae</taxon>
        <taxon>Macrosiphini</taxon>
        <taxon>Acyrthosiphon</taxon>
    </lineage>
</organism>
<proteinExistence type="evidence at transcript level"/>
<keyword evidence="1" id="KW-1133">Transmembrane helix</keyword>
<sequence length="94" mass="11184">MALLLYVHLVIMRKLIKLWDFVFLIQLLLLVVCYNKGKPYDVYLLLIGMFTMVTVHNKFSMTIEVFYIYLFIDMMKVTFFQELVHLVSVELAVV</sequence>
<gene>
    <name evidence="2" type="primary">HDAC4</name>
</gene>
<evidence type="ECO:0000256" key="1">
    <source>
        <dbReference type="SAM" id="Phobius"/>
    </source>
</evidence>
<dbReference type="EMBL" id="MG792239">
    <property type="protein sequence ID" value="QBC17195.1"/>
    <property type="molecule type" value="mRNA"/>
</dbReference>
<keyword evidence="1" id="KW-0812">Transmembrane</keyword>
<reference evidence="2" key="1">
    <citation type="submission" date="2018-01" db="EMBL/GenBank/DDBJ databases">
        <title>Inhibition of epigenetic mechanisms affects life history traits of the pea aphid.</title>
        <authorList>
            <person name="Kirfel P.P."/>
            <person name="Skaljac M."/>
            <person name="Grotmann J."/>
            <person name="Vilcinskas A."/>
        </authorList>
    </citation>
    <scope>NUCLEOTIDE SEQUENCE</scope>
</reference>